<evidence type="ECO:0000313" key="2">
    <source>
        <dbReference type="Proteomes" id="UP001548832"/>
    </source>
</evidence>
<dbReference type="NCBIfam" id="TIGR03347">
    <property type="entry name" value="VI_chp_1"/>
    <property type="match status" value="1"/>
</dbReference>
<dbReference type="RefSeq" id="WP_354458829.1">
    <property type="nucleotide sequence ID" value="NZ_JBEWSZ010000001.1"/>
</dbReference>
<protein>
    <submittedName>
        <fullName evidence="1">Type VI secretion system baseplate subunit TssG</fullName>
    </submittedName>
</protein>
<organism evidence="1 2">
    <name type="scientific">Mesorhizobium shangrilense</name>
    <dbReference type="NCBI Taxonomy" id="460060"/>
    <lineage>
        <taxon>Bacteria</taxon>
        <taxon>Pseudomonadati</taxon>
        <taxon>Pseudomonadota</taxon>
        <taxon>Alphaproteobacteria</taxon>
        <taxon>Hyphomicrobiales</taxon>
        <taxon>Phyllobacteriaceae</taxon>
        <taxon>Mesorhizobium</taxon>
    </lineage>
</organism>
<dbReference type="Pfam" id="PF06996">
    <property type="entry name" value="T6SS_TssG"/>
    <property type="match status" value="1"/>
</dbReference>
<name>A0ABV2D9M0_9HYPH</name>
<dbReference type="InterPro" id="IPR010732">
    <property type="entry name" value="T6SS_TssG-like"/>
</dbReference>
<comment type="caution">
    <text evidence="1">The sequence shown here is derived from an EMBL/GenBank/DDBJ whole genome shotgun (WGS) entry which is preliminary data.</text>
</comment>
<dbReference type="PANTHER" id="PTHR35564">
    <property type="match status" value="1"/>
</dbReference>
<reference evidence="1 2" key="1">
    <citation type="submission" date="2024-06" db="EMBL/GenBank/DDBJ databases">
        <authorList>
            <person name="Kim D.-U."/>
        </authorList>
    </citation>
    <scope>NUCLEOTIDE SEQUENCE [LARGE SCALE GENOMIC DNA]</scope>
    <source>
        <strain evidence="1 2">KACC15460</strain>
    </source>
</reference>
<evidence type="ECO:0000313" key="1">
    <source>
        <dbReference type="EMBL" id="MET2826737.1"/>
    </source>
</evidence>
<dbReference type="Proteomes" id="UP001548832">
    <property type="component" value="Unassembled WGS sequence"/>
</dbReference>
<keyword evidence="2" id="KW-1185">Reference proteome</keyword>
<proteinExistence type="predicted"/>
<dbReference type="EMBL" id="JBEWSZ010000001">
    <property type="protein sequence ID" value="MET2826737.1"/>
    <property type="molecule type" value="Genomic_DNA"/>
</dbReference>
<gene>
    <name evidence="1" type="primary">tssG</name>
    <name evidence="1" type="ORF">ABVQ20_07090</name>
</gene>
<sequence>MKSDIFERPQAYDFFQAVRIIEAMAADEAAAAGASRPDAVGRGIDPKNASISIHAAVPLGFAAAEVNAVRRPRGGGPVEMTQTVVGLTGPSGVLPHAFSEMVQISVRERNPGLREFFDLFNNRLAGFLYDAWAKYRIAVERERASRLSTPRPIDAALRAFVGIGMPSLSGRTETPDATFVFFGGLLGREGRSSMAVEQVLCGMLGFAVRIEQFHGEWLPIDAADRSRLPSADLPDGAYCRLGEDTVIGERTFDVQSSVILHVEPLHYPVFRSLLPDGNQARKFADLAAMAIGQDKTYRIRLGLRPEEVQPLQLTTDRDLPEANRLGWNTWINAAQPRSQPVQAEFRPIPHLR</sequence>
<accession>A0ABV2D9M0</accession>
<dbReference type="PANTHER" id="PTHR35564:SF4">
    <property type="entry name" value="CYTOPLASMIC PROTEIN"/>
    <property type="match status" value="1"/>
</dbReference>